<proteinExistence type="predicted"/>
<evidence type="ECO:0000313" key="2">
    <source>
        <dbReference type="EMBL" id="SUC40687.1"/>
    </source>
</evidence>
<keyword evidence="1" id="KW-0472">Membrane</keyword>
<reference evidence="2 3" key="1">
    <citation type="submission" date="2018-06" db="EMBL/GenBank/DDBJ databases">
        <authorList>
            <consortium name="Pathogen Informatics"/>
            <person name="Doyle S."/>
        </authorList>
    </citation>
    <scope>NUCLEOTIDE SEQUENCE [LARGE SCALE GENOMIC DNA]</scope>
    <source>
        <strain evidence="2 3">NCTC11938</strain>
    </source>
</reference>
<keyword evidence="1" id="KW-1133">Transmembrane helix</keyword>
<feature type="transmembrane region" description="Helical" evidence="1">
    <location>
        <begin position="36"/>
        <end position="57"/>
    </location>
</feature>
<dbReference type="EMBL" id="UGTS01000006">
    <property type="protein sequence ID" value="SUC40687.1"/>
    <property type="molecule type" value="Genomic_DNA"/>
</dbReference>
<sequence>MKCVGFLLPLHYAAPGFALLFGIIMSQALSPFSQRAGVASSVLGISQLSFSSLYIWVMGWIEVSSINMLVVILFISCIVGTLFLCFPRFTEQKKVKYNV</sequence>
<dbReference type="Proteomes" id="UP000254191">
    <property type="component" value="Unassembled WGS sequence"/>
</dbReference>
<evidence type="ECO:0000313" key="3">
    <source>
        <dbReference type="Proteomes" id="UP000254191"/>
    </source>
</evidence>
<gene>
    <name evidence="2" type="primary">mdtL_2</name>
    <name evidence="2" type="ORF">NCTC11938_04989</name>
</gene>
<feature type="transmembrane region" description="Helical" evidence="1">
    <location>
        <begin position="63"/>
        <end position="86"/>
    </location>
</feature>
<protein>
    <submittedName>
        <fullName evidence="2">Multidrug efflux system protein MdtL</fullName>
    </submittedName>
</protein>
<feature type="transmembrane region" description="Helical" evidence="1">
    <location>
        <begin position="6"/>
        <end position="24"/>
    </location>
</feature>
<dbReference type="AlphaFoldDB" id="A0A379GIA6"/>
<name>A0A379GIA6_PROMI</name>
<accession>A0A379GIA6</accession>
<keyword evidence="1" id="KW-0812">Transmembrane</keyword>
<evidence type="ECO:0000256" key="1">
    <source>
        <dbReference type="SAM" id="Phobius"/>
    </source>
</evidence>
<dbReference type="Gene3D" id="1.20.1720.10">
    <property type="entry name" value="Multidrug resistance protein D"/>
    <property type="match status" value="1"/>
</dbReference>
<organism evidence="2 3">
    <name type="scientific">Proteus mirabilis</name>
    <dbReference type="NCBI Taxonomy" id="584"/>
    <lineage>
        <taxon>Bacteria</taxon>
        <taxon>Pseudomonadati</taxon>
        <taxon>Pseudomonadota</taxon>
        <taxon>Gammaproteobacteria</taxon>
        <taxon>Enterobacterales</taxon>
        <taxon>Morganellaceae</taxon>
        <taxon>Proteus</taxon>
    </lineage>
</organism>